<feature type="domain" description="D-isomer specific 2-hydroxyacid dehydrogenase catalytic" evidence="6">
    <location>
        <begin position="35"/>
        <end position="343"/>
    </location>
</feature>
<dbReference type="Gene3D" id="3.40.50.720">
    <property type="entry name" value="NAD(P)-binding Rossmann-like Domain"/>
    <property type="match status" value="2"/>
</dbReference>
<evidence type="ECO:0000256" key="1">
    <source>
        <dbReference type="ARBA" id="ARBA00000455"/>
    </source>
</evidence>
<dbReference type="NCBIfam" id="NF005750">
    <property type="entry name" value="PRK07574.1"/>
    <property type="match status" value="1"/>
</dbReference>
<feature type="binding site" evidence="5">
    <location>
        <begin position="173"/>
        <end position="174"/>
    </location>
    <ligand>
        <name>NAD(+)</name>
        <dbReference type="ChEBI" id="CHEBI:57540"/>
    </ligand>
</feature>
<comment type="subcellular location">
    <subcellularLocation>
        <location evidence="5">Cytoplasm</location>
    </subcellularLocation>
</comment>
<evidence type="ECO:0000313" key="8">
    <source>
        <dbReference type="EMBL" id="KAK1924358.1"/>
    </source>
</evidence>
<dbReference type="FunFam" id="3.40.50.720:FF:000057">
    <property type="entry name" value="Formate dehydrogenase"/>
    <property type="match status" value="1"/>
</dbReference>
<organism evidence="8 9">
    <name type="scientific">Papiliotrema laurentii</name>
    <name type="common">Cryptococcus laurentii</name>
    <dbReference type="NCBI Taxonomy" id="5418"/>
    <lineage>
        <taxon>Eukaryota</taxon>
        <taxon>Fungi</taxon>
        <taxon>Dikarya</taxon>
        <taxon>Basidiomycota</taxon>
        <taxon>Agaricomycotina</taxon>
        <taxon>Tremellomycetes</taxon>
        <taxon>Tremellales</taxon>
        <taxon>Rhynchogastremaceae</taxon>
        <taxon>Papiliotrema</taxon>
    </lineage>
</organism>
<evidence type="ECO:0000256" key="5">
    <source>
        <dbReference type="HAMAP-Rule" id="MF_03210"/>
    </source>
</evidence>
<dbReference type="PROSITE" id="PS00670">
    <property type="entry name" value="D_2_HYDROXYACID_DH_2"/>
    <property type="match status" value="1"/>
</dbReference>
<comment type="function">
    <text evidence="5">Catalyzes the NAD(+)-dependent oxidation of formate to carbon dioxide. Formate oxidation is the final step in the methanol oxidation pathway in methylotrophic microorganisms. Has a role in the detoxification of exogenous formate in non-methylotrophic organisms.</text>
</comment>
<comment type="caution">
    <text evidence="5">Lacks conserved residue(s) required for the propagation of feature annotation.</text>
</comment>
<dbReference type="PANTHER" id="PTHR42938">
    <property type="entry name" value="FORMATE DEHYDROGENASE 1"/>
    <property type="match status" value="1"/>
</dbReference>
<dbReference type="GO" id="GO:0042183">
    <property type="term" value="P:formate catabolic process"/>
    <property type="evidence" value="ECO:0007669"/>
    <property type="project" value="UniProtKB-UniRule"/>
</dbReference>
<comment type="similarity">
    <text evidence="5">Belongs to the D-isomer specific 2-hydroxyacid dehydrogenase family. FDH subfamily.</text>
</comment>
<comment type="subunit">
    <text evidence="5">Homodimer.</text>
</comment>
<name>A0AAD9FQA2_PAPLA</name>
<comment type="catalytic activity">
    <reaction evidence="1 5">
        <text>formate + NAD(+) = CO2 + NADH</text>
        <dbReference type="Rhea" id="RHEA:15985"/>
        <dbReference type="ChEBI" id="CHEBI:15740"/>
        <dbReference type="ChEBI" id="CHEBI:16526"/>
        <dbReference type="ChEBI" id="CHEBI:57540"/>
        <dbReference type="ChEBI" id="CHEBI:57945"/>
        <dbReference type="EC" id="1.17.1.9"/>
    </reaction>
</comment>
<feature type="binding site" evidence="5">
    <location>
        <begin position="310"/>
        <end position="313"/>
    </location>
    <ligand>
        <name>NAD(+)</name>
        <dbReference type="ChEBI" id="CHEBI:57540"/>
    </ligand>
</feature>
<dbReference type="GO" id="GO:0051287">
    <property type="term" value="F:NAD binding"/>
    <property type="evidence" value="ECO:0007669"/>
    <property type="project" value="InterPro"/>
</dbReference>
<dbReference type="EC" id="1.17.1.9" evidence="2 5"/>
<evidence type="ECO:0000256" key="2">
    <source>
        <dbReference type="ARBA" id="ARBA00013128"/>
    </source>
</evidence>
<dbReference type="InterPro" id="IPR029752">
    <property type="entry name" value="D-isomer_DH_CS1"/>
</dbReference>
<feature type="binding site" evidence="5">
    <location>
        <position position="94"/>
    </location>
    <ligand>
        <name>substrate</name>
    </ligand>
</feature>
<dbReference type="GO" id="GO:0005829">
    <property type="term" value="C:cytosol"/>
    <property type="evidence" value="ECO:0007669"/>
    <property type="project" value="TreeGrafter"/>
</dbReference>
<reference evidence="8" key="1">
    <citation type="submission" date="2023-02" db="EMBL/GenBank/DDBJ databases">
        <title>Identification and recombinant expression of a fungal hydrolase from Papiliotrema laurentii that hydrolyzes apple cutin and clears colloidal polyester polyurethane.</title>
        <authorList>
            <consortium name="DOE Joint Genome Institute"/>
            <person name="Roman V.A."/>
            <person name="Bojanowski C."/>
            <person name="Crable B.R."/>
            <person name="Wagner D.N."/>
            <person name="Hung C.S."/>
            <person name="Nadeau L.J."/>
            <person name="Schratz L."/>
            <person name="Haridas S."/>
            <person name="Pangilinan J."/>
            <person name="Lipzen A."/>
            <person name="Na H."/>
            <person name="Yan M."/>
            <person name="Ng V."/>
            <person name="Grigoriev I.V."/>
            <person name="Spatafora J.W."/>
            <person name="Barlow D."/>
            <person name="Biffinger J."/>
            <person name="Kelley-Loughnane N."/>
            <person name="Varaljay V.A."/>
            <person name="Crookes-Goodson W.J."/>
        </authorList>
    </citation>
    <scope>NUCLEOTIDE SEQUENCE</scope>
    <source>
        <strain evidence="8">5307AH</strain>
    </source>
</reference>
<dbReference type="Pfam" id="PF02826">
    <property type="entry name" value="2-Hacid_dh_C"/>
    <property type="match status" value="1"/>
</dbReference>
<dbReference type="EMBL" id="JAODAN010000005">
    <property type="protein sequence ID" value="KAK1924358.1"/>
    <property type="molecule type" value="Genomic_DNA"/>
</dbReference>
<dbReference type="InterPro" id="IPR029753">
    <property type="entry name" value="D-isomer_DH_CS"/>
</dbReference>
<feature type="site" description="Important for catalytic activity" evidence="5">
    <location>
        <position position="257"/>
    </location>
</feature>
<dbReference type="AlphaFoldDB" id="A0AAD9FQA2"/>
<protein>
    <recommendedName>
        <fullName evidence="2 5">Formate dehydrogenase</fullName>
        <shortName evidence="5">FDH</shortName>
        <ecNumber evidence="2 5">1.17.1.9</ecNumber>
    </recommendedName>
    <alternativeName>
        <fullName evidence="5">NAD-dependent formate dehydrogenase</fullName>
    </alternativeName>
</protein>
<comment type="caution">
    <text evidence="8">The sequence shown here is derived from an EMBL/GenBank/DDBJ whole genome shotgun (WGS) entry which is preliminary data.</text>
</comment>
<feature type="domain" description="D-isomer specific 2-hydroxyacid dehydrogenase NAD-binding" evidence="7">
    <location>
        <begin position="127"/>
        <end position="299"/>
    </location>
</feature>
<dbReference type="SUPFAM" id="SSF52283">
    <property type="entry name" value="Formate/glycerate dehydrogenase catalytic domain-like"/>
    <property type="match status" value="1"/>
</dbReference>
<gene>
    <name evidence="8" type="ORF">DB88DRAFT_490091</name>
</gene>
<dbReference type="InterPro" id="IPR006139">
    <property type="entry name" value="D-isomer_2_OHA_DH_cat_dom"/>
</dbReference>
<dbReference type="InterPro" id="IPR036291">
    <property type="entry name" value="NAD(P)-bd_dom_sf"/>
</dbReference>
<dbReference type="Pfam" id="PF00389">
    <property type="entry name" value="2-Hacid_dh"/>
    <property type="match status" value="1"/>
</dbReference>
<evidence type="ECO:0000259" key="7">
    <source>
        <dbReference type="Pfam" id="PF02826"/>
    </source>
</evidence>
<dbReference type="HAMAP" id="MF_03210">
    <property type="entry name" value="Formate_dehydrogenase"/>
    <property type="match status" value="1"/>
</dbReference>
<feature type="binding site" evidence="5">
    <location>
        <position position="118"/>
    </location>
    <ligand>
        <name>substrate</name>
    </ligand>
</feature>
<keyword evidence="5" id="KW-0963">Cytoplasm</keyword>
<feature type="binding site" evidence="5">
    <location>
        <begin position="229"/>
        <end position="233"/>
    </location>
    <ligand>
        <name>NAD(+)</name>
        <dbReference type="ChEBI" id="CHEBI:57540"/>
    </ligand>
</feature>
<evidence type="ECO:0000313" key="9">
    <source>
        <dbReference type="Proteomes" id="UP001182556"/>
    </source>
</evidence>
<dbReference type="SUPFAM" id="SSF51735">
    <property type="entry name" value="NAD(P)-binding Rossmann-fold domains"/>
    <property type="match status" value="1"/>
</dbReference>
<dbReference type="CDD" id="cd05302">
    <property type="entry name" value="FDH"/>
    <property type="match status" value="1"/>
</dbReference>
<feature type="binding site" evidence="5">
    <location>
        <position position="255"/>
    </location>
    <ligand>
        <name>NAD(+)</name>
        <dbReference type="ChEBI" id="CHEBI:57540"/>
    </ligand>
</feature>
<keyword evidence="3 5" id="KW-0560">Oxidoreductase</keyword>
<keyword evidence="4 5" id="KW-0520">NAD</keyword>
<dbReference type="PROSITE" id="PS00065">
    <property type="entry name" value="D_2_HYDROXYACID_DH_1"/>
    <property type="match status" value="1"/>
</dbReference>
<feature type="binding site" evidence="5">
    <location>
        <position position="194"/>
    </location>
    <ligand>
        <name>NAD(+)</name>
        <dbReference type="ChEBI" id="CHEBI:57540"/>
    </ligand>
</feature>
<dbReference type="GO" id="GO:0008863">
    <property type="term" value="F:formate dehydrogenase (NAD+) activity"/>
    <property type="evidence" value="ECO:0007669"/>
    <property type="project" value="UniProtKB-UniRule"/>
</dbReference>
<dbReference type="PANTHER" id="PTHR42938:SF9">
    <property type="entry name" value="FORMATE DEHYDROGENASE 1"/>
    <property type="match status" value="1"/>
</dbReference>
<evidence type="ECO:0000256" key="3">
    <source>
        <dbReference type="ARBA" id="ARBA00023002"/>
    </source>
</evidence>
<dbReference type="InterPro" id="IPR006140">
    <property type="entry name" value="D-isomer_DH_NAD-bd"/>
</dbReference>
<evidence type="ECO:0000259" key="6">
    <source>
        <dbReference type="Pfam" id="PF00389"/>
    </source>
</evidence>
<dbReference type="Proteomes" id="UP001182556">
    <property type="component" value="Unassembled WGS sequence"/>
</dbReference>
<keyword evidence="9" id="KW-1185">Reference proteome</keyword>
<feature type="site" description="Important for catalytic activity" evidence="5">
    <location>
        <position position="310"/>
    </location>
</feature>
<dbReference type="InterPro" id="IPR033689">
    <property type="entry name" value="FDH_NAD-dep"/>
</dbReference>
<proteinExistence type="inferred from homology"/>
<dbReference type="GO" id="GO:0016616">
    <property type="term" value="F:oxidoreductase activity, acting on the CH-OH group of donors, NAD or NADP as acceptor"/>
    <property type="evidence" value="ECO:0007669"/>
    <property type="project" value="InterPro"/>
</dbReference>
<evidence type="ECO:0000256" key="4">
    <source>
        <dbReference type="ARBA" id="ARBA00023027"/>
    </source>
</evidence>
<accession>A0AAD9FQA2</accession>
<sequence length="370" mass="40640">MVKILAILYRGGKAAEEEPRLLGTVENKLGFADWLKEQGHELIVSDDKEGPDSVFQKHIVDAEILITTPFHPGYLTADLIRKAKNLKLCVTAGVGSDHIDLDEANKHKITVAEVSGSNVVSVAEHVVMAILTLVRNQIPAHEQIIADDWNVAQIARNAFDLEGKVVGTVGAGRIGYRVLQRLQGFDCKELLWFDYSDLPPDAAKAIKARRVDTLEELVQQCDVVTINCPLHEKTRGLFNKELIAKMKKGSWLVNTARGAIADRNAVKEALESGHLNGYGGDVWDVQPAPKDHPWRQMRNPLGGGNAMVPHFSGTTLDAQKRYADGTKDIIQRYFAGEPQNPVNLIVENGEYASKAYGQREKVSGQKGAGP</sequence>
<feature type="binding site" evidence="5">
    <location>
        <position position="281"/>
    </location>
    <ligand>
        <name>NAD(+)</name>
        <dbReference type="ChEBI" id="CHEBI:57540"/>
    </ligand>
</feature>